<dbReference type="EMBL" id="MU394385">
    <property type="protein sequence ID" value="KAI6081818.1"/>
    <property type="molecule type" value="Genomic_DNA"/>
</dbReference>
<comment type="caution">
    <text evidence="1">The sequence shown here is derived from an EMBL/GenBank/DDBJ whole genome shotgun (WGS) entry which is preliminary data.</text>
</comment>
<accession>A0ACC0CND1</accession>
<organism evidence="1 2">
    <name type="scientific">Hypoxylon rubiginosum</name>
    <dbReference type="NCBI Taxonomy" id="110542"/>
    <lineage>
        <taxon>Eukaryota</taxon>
        <taxon>Fungi</taxon>
        <taxon>Dikarya</taxon>
        <taxon>Ascomycota</taxon>
        <taxon>Pezizomycotina</taxon>
        <taxon>Sordariomycetes</taxon>
        <taxon>Xylariomycetidae</taxon>
        <taxon>Xylariales</taxon>
        <taxon>Hypoxylaceae</taxon>
        <taxon>Hypoxylon</taxon>
    </lineage>
</organism>
<reference evidence="1 2" key="1">
    <citation type="journal article" date="2022" name="New Phytol.">
        <title>Ecological generalism drives hyperdiversity of secondary metabolite gene clusters in xylarialean endophytes.</title>
        <authorList>
            <person name="Franco M.E.E."/>
            <person name="Wisecaver J.H."/>
            <person name="Arnold A.E."/>
            <person name="Ju Y.M."/>
            <person name="Slot J.C."/>
            <person name="Ahrendt S."/>
            <person name="Moore L.P."/>
            <person name="Eastman K.E."/>
            <person name="Scott K."/>
            <person name="Konkel Z."/>
            <person name="Mondo S.J."/>
            <person name="Kuo A."/>
            <person name="Hayes R.D."/>
            <person name="Haridas S."/>
            <person name="Andreopoulos B."/>
            <person name="Riley R."/>
            <person name="LaButti K."/>
            <person name="Pangilinan J."/>
            <person name="Lipzen A."/>
            <person name="Amirebrahimi M."/>
            <person name="Yan J."/>
            <person name="Adam C."/>
            <person name="Keymanesh K."/>
            <person name="Ng V."/>
            <person name="Louie K."/>
            <person name="Northen T."/>
            <person name="Drula E."/>
            <person name="Henrissat B."/>
            <person name="Hsieh H.M."/>
            <person name="Youens-Clark K."/>
            <person name="Lutzoni F."/>
            <person name="Miadlikowska J."/>
            <person name="Eastwood D.C."/>
            <person name="Hamelin R.C."/>
            <person name="Grigoriev I.V."/>
            <person name="U'Ren J.M."/>
        </authorList>
    </citation>
    <scope>NUCLEOTIDE SEQUENCE [LARGE SCALE GENOMIC DNA]</scope>
    <source>
        <strain evidence="1 2">ER1909</strain>
    </source>
</reference>
<gene>
    <name evidence="1" type="ORF">F4821DRAFT_248463</name>
</gene>
<protein>
    <submittedName>
        <fullName evidence="1">Uncharacterized protein</fullName>
    </submittedName>
</protein>
<evidence type="ECO:0000313" key="1">
    <source>
        <dbReference type="EMBL" id="KAI6081818.1"/>
    </source>
</evidence>
<keyword evidence="2" id="KW-1185">Reference proteome</keyword>
<evidence type="ECO:0000313" key="2">
    <source>
        <dbReference type="Proteomes" id="UP001497680"/>
    </source>
</evidence>
<proteinExistence type="predicted"/>
<dbReference type="Proteomes" id="UP001497680">
    <property type="component" value="Unassembled WGS sequence"/>
</dbReference>
<name>A0ACC0CND1_9PEZI</name>
<sequence length="214" mass="23057">MKFSATLGGLLSATVVIAAPMPNPVAAPMPMPTPPGIPTAASAKTQLASLTVATPVDTTTYDRDLFPTWDTITGTCNTREYVLKRDATSVVVGSDCYPTSGSWTSPYDGAKWTAASDLDIDHMVPLKNAWISGASKWTTAKREQFANDVTRPQLWAVTDNVNSSKGDKSPDSWKPPLASFYCTYARAYVQVKSYWALTITSAEKTALTSMLNTC</sequence>